<evidence type="ECO:0000256" key="1">
    <source>
        <dbReference type="SAM" id="Phobius"/>
    </source>
</evidence>
<dbReference type="GO" id="GO:0016020">
    <property type="term" value="C:membrane"/>
    <property type="evidence" value="ECO:0007669"/>
    <property type="project" value="InterPro"/>
</dbReference>
<keyword evidence="1" id="KW-0472">Membrane</keyword>
<keyword evidence="1" id="KW-1133">Transmembrane helix</keyword>
<organism evidence="3 4">
    <name type="scientific">Aquipluma nitroreducens</name>
    <dbReference type="NCBI Taxonomy" id="2010828"/>
    <lineage>
        <taxon>Bacteria</taxon>
        <taxon>Pseudomonadati</taxon>
        <taxon>Bacteroidota</taxon>
        <taxon>Bacteroidia</taxon>
        <taxon>Marinilabiliales</taxon>
        <taxon>Prolixibacteraceae</taxon>
        <taxon>Aquipluma</taxon>
    </lineage>
</organism>
<dbReference type="AlphaFoldDB" id="A0A5K7SF24"/>
<dbReference type="KEGG" id="anf:AQPE_4260"/>
<feature type="domain" description="Copper resistance protein D" evidence="2">
    <location>
        <begin position="28"/>
        <end position="126"/>
    </location>
</feature>
<evidence type="ECO:0000313" key="4">
    <source>
        <dbReference type="Proteomes" id="UP001193389"/>
    </source>
</evidence>
<name>A0A5K7SF24_9BACT</name>
<dbReference type="EMBL" id="AP018694">
    <property type="protein sequence ID" value="BBE20069.1"/>
    <property type="molecule type" value="Genomic_DNA"/>
</dbReference>
<proteinExistence type="predicted"/>
<feature type="transmembrane region" description="Helical" evidence="1">
    <location>
        <begin position="31"/>
        <end position="50"/>
    </location>
</feature>
<reference evidence="3" key="1">
    <citation type="journal article" date="2020" name="Int. J. Syst. Evol. Microbiol.">
        <title>Aquipluma nitroreducens gen. nov. sp. nov., a novel facultatively anaerobic bacterium isolated from a freshwater lake.</title>
        <authorList>
            <person name="Watanabe M."/>
            <person name="Kojima H."/>
            <person name="Fukui M."/>
        </authorList>
    </citation>
    <scope>NUCLEOTIDE SEQUENCE</scope>
    <source>
        <strain evidence="3">MeG22</strain>
    </source>
</reference>
<dbReference type="Proteomes" id="UP001193389">
    <property type="component" value="Chromosome"/>
</dbReference>
<feature type="transmembrane region" description="Helical" evidence="1">
    <location>
        <begin position="109"/>
        <end position="131"/>
    </location>
</feature>
<gene>
    <name evidence="3" type="ORF">AQPE_4260</name>
</gene>
<sequence length="136" mass="15355">MLFIPLVLVPGIKNQPNRVLLLHKTGIKFRFYGWLAVIILIISGVLNIYFRGLPFTVEFFINTSYGKLLSLKLALFVVMLLVGGIHDFYFGMKSIDEMQQSLGKKFKMLARWTGMLNLLLALIIAFLGIAISRGGF</sequence>
<feature type="transmembrane region" description="Helical" evidence="1">
    <location>
        <begin position="70"/>
        <end position="89"/>
    </location>
</feature>
<protein>
    <recommendedName>
        <fullName evidence="2">Copper resistance protein D domain-containing protein</fullName>
    </recommendedName>
</protein>
<accession>A0A5K7SF24</accession>
<keyword evidence="4" id="KW-1185">Reference proteome</keyword>
<dbReference type="Pfam" id="PF05425">
    <property type="entry name" value="CopD"/>
    <property type="match status" value="1"/>
</dbReference>
<keyword evidence="1" id="KW-0812">Transmembrane</keyword>
<evidence type="ECO:0000313" key="3">
    <source>
        <dbReference type="EMBL" id="BBE20069.1"/>
    </source>
</evidence>
<dbReference type="InterPro" id="IPR008457">
    <property type="entry name" value="Cu-R_CopD_dom"/>
</dbReference>
<evidence type="ECO:0000259" key="2">
    <source>
        <dbReference type="Pfam" id="PF05425"/>
    </source>
</evidence>